<dbReference type="Gene3D" id="1.10.555.10">
    <property type="entry name" value="Rho GTPase activation protein"/>
    <property type="match status" value="1"/>
</dbReference>
<comment type="caution">
    <text evidence="3">The sequence shown here is derived from an EMBL/GenBank/DDBJ whole genome shotgun (WGS) entry which is preliminary data.</text>
</comment>
<dbReference type="RefSeq" id="XP_068356191.1">
    <property type="nucleotide sequence ID" value="XM_068506875.1"/>
</dbReference>
<dbReference type="GO" id="GO:0005096">
    <property type="term" value="F:GTPase activator activity"/>
    <property type="evidence" value="ECO:0007669"/>
    <property type="project" value="TreeGrafter"/>
</dbReference>
<evidence type="ECO:0000313" key="4">
    <source>
        <dbReference type="Proteomes" id="UP000179807"/>
    </source>
</evidence>
<reference evidence="3" key="1">
    <citation type="submission" date="2016-10" db="EMBL/GenBank/DDBJ databases">
        <authorList>
            <person name="Benchimol M."/>
            <person name="Almeida L.G."/>
            <person name="Vasconcelos A.T."/>
            <person name="Perreira-Neves A."/>
            <person name="Rosa I.A."/>
            <person name="Tasca T."/>
            <person name="Bogo M.R."/>
            <person name="de Souza W."/>
        </authorList>
    </citation>
    <scope>NUCLEOTIDE SEQUENCE [LARGE SCALE GENOMIC DNA]</scope>
    <source>
        <strain evidence="3">K</strain>
    </source>
</reference>
<dbReference type="PANTHER" id="PTHR45876:SF8">
    <property type="entry name" value="FI04035P"/>
    <property type="match status" value="1"/>
</dbReference>
<feature type="domain" description="MyTH4" evidence="2">
    <location>
        <begin position="144"/>
        <end position="292"/>
    </location>
</feature>
<evidence type="ECO:0000313" key="3">
    <source>
        <dbReference type="EMBL" id="OHT03055.1"/>
    </source>
</evidence>
<dbReference type="GeneID" id="94841579"/>
<dbReference type="EMBL" id="MLAK01000841">
    <property type="protein sequence ID" value="OHT03055.1"/>
    <property type="molecule type" value="Genomic_DNA"/>
</dbReference>
<evidence type="ECO:0000259" key="1">
    <source>
        <dbReference type="PROSITE" id="PS50238"/>
    </source>
</evidence>
<dbReference type="SMART" id="SM00139">
    <property type="entry name" value="MyTH4"/>
    <property type="match status" value="1"/>
</dbReference>
<dbReference type="PROSITE" id="PS51016">
    <property type="entry name" value="MYTH4"/>
    <property type="match status" value="1"/>
</dbReference>
<dbReference type="InterPro" id="IPR008936">
    <property type="entry name" value="Rho_GTPase_activation_prot"/>
</dbReference>
<proteinExistence type="predicted"/>
<dbReference type="SMART" id="SM00324">
    <property type="entry name" value="RhoGAP"/>
    <property type="match status" value="1"/>
</dbReference>
<dbReference type="SUPFAM" id="SSF48350">
    <property type="entry name" value="GTPase activation domain, GAP"/>
    <property type="match status" value="1"/>
</dbReference>
<sequence length="503" mass="58335">MTSTRVFYIYFNEQSGIPYYYEPSSDSTTYYKPNEGLILDPETQQQFLFPEDESDVDDVKISLDVPDDVINFNEKDIKMDDPITKRDASFMPCVNGGPAYLPGDLQNDIKKFQITDFARQFFRSHRGNHKFNRKRISVEALTEFSSDQLAEPLLEAIDQKTAKLAISAFKYILYYTGVVACKNNAVYADRLVNLMYSNPALRDEIMFQLIKQTRNNPNPDWLKKTWELFVIVVTVFPSSRNSEEWIKSHLAAESKNSNEVISQYASFAYIRFSARCALGKPMESSNEINMYQKIPNQVHLGRKIFGASLYEQIWNQRRSMMKLPIPFILYHMADILLKKNCENIEGIFRLPGNLRKVDEIADELNQGRDSLISADINDIASLMKKWFRDLPDPVINLSRVDFLENAFEDKNYLEFVETLPKTHKLTLMFLVGFLQHLAQSEEVTKMNAKNLAIVFGPNIVQIRDTNEPFKIKKFADITIDFMTFLVTSWDTSYIYPLSQEYLK</sequence>
<dbReference type="Gene3D" id="1.25.40.530">
    <property type="entry name" value="MyTH4 domain"/>
    <property type="match status" value="1"/>
</dbReference>
<gene>
    <name evidence="3" type="ORF">TRFO_29609</name>
</gene>
<evidence type="ECO:0000259" key="2">
    <source>
        <dbReference type="PROSITE" id="PS51016"/>
    </source>
</evidence>
<dbReference type="Proteomes" id="UP000179807">
    <property type="component" value="Unassembled WGS sequence"/>
</dbReference>
<dbReference type="AlphaFoldDB" id="A0A1J4JV71"/>
<feature type="domain" description="Rho-GAP" evidence="1">
    <location>
        <begin position="307"/>
        <end position="493"/>
    </location>
</feature>
<organism evidence="3 4">
    <name type="scientific">Tritrichomonas foetus</name>
    <dbReference type="NCBI Taxonomy" id="1144522"/>
    <lineage>
        <taxon>Eukaryota</taxon>
        <taxon>Metamonada</taxon>
        <taxon>Parabasalia</taxon>
        <taxon>Tritrichomonadida</taxon>
        <taxon>Tritrichomonadidae</taxon>
        <taxon>Tritrichomonas</taxon>
    </lineage>
</organism>
<accession>A0A1J4JV71</accession>
<keyword evidence="4" id="KW-1185">Reference proteome</keyword>
<dbReference type="GO" id="GO:0005737">
    <property type="term" value="C:cytoplasm"/>
    <property type="evidence" value="ECO:0007669"/>
    <property type="project" value="TreeGrafter"/>
</dbReference>
<dbReference type="InterPro" id="IPR038185">
    <property type="entry name" value="MyTH4_dom_sf"/>
</dbReference>
<dbReference type="CDD" id="cd00159">
    <property type="entry name" value="RhoGAP"/>
    <property type="match status" value="1"/>
</dbReference>
<dbReference type="FunFam" id="1.10.555.10:FF:000045">
    <property type="entry name" value="RhoGAP domain containing protein"/>
    <property type="match status" value="1"/>
</dbReference>
<dbReference type="PROSITE" id="PS50238">
    <property type="entry name" value="RHOGAP"/>
    <property type="match status" value="1"/>
</dbReference>
<dbReference type="VEuPathDB" id="TrichDB:TRFO_29609"/>
<protein>
    <submittedName>
        <fullName evidence="3">RhoGAP domain containing protein</fullName>
    </submittedName>
</protein>
<dbReference type="InterPro" id="IPR000857">
    <property type="entry name" value="MyTH4_dom"/>
</dbReference>
<dbReference type="InterPro" id="IPR000198">
    <property type="entry name" value="RhoGAP_dom"/>
</dbReference>
<name>A0A1J4JV71_9EUKA</name>
<dbReference type="PANTHER" id="PTHR45876">
    <property type="entry name" value="FI04035P"/>
    <property type="match status" value="1"/>
</dbReference>
<dbReference type="Pfam" id="PF00620">
    <property type="entry name" value="RhoGAP"/>
    <property type="match status" value="1"/>
</dbReference>
<dbReference type="Pfam" id="PF00784">
    <property type="entry name" value="MyTH4"/>
    <property type="match status" value="1"/>
</dbReference>
<dbReference type="GO" id="GO:0007165">
    <property type="term" value="P:signal transduction"/>
    <property type="evidence" value="ECO:0007669"/>
    <property type="project" value="InterPro"/>
</dbReference>
<dbReference type="GO" id="GO:0005856">
    <property type="term" value="C:cytoskeleton"/>
    <property type="evidence" value="ECO:0007669"/>
    <property type="project" value="InterPro"/>
</dbReference>
<dbReference type="OrthoDB" id="437889at2759"/>